<dbReference type="NCBIfam" id="TIGR04057">
    <property type="entry name" value="SusC_RagA_signa"/>
    <property type="match status" value="1"/>
</dbReference>
<dbReference type="PROSITE" id="PS00018">
    <property type="entry name" value="EF_HAND_1"/>
    <property type="match status" value="1"/>
</dbReference>
<reference evidence="10 11" key="1">
    <citation type="submission" date="2018-08" db="EMBL/GenBank/DDBJ databases">
        <title>A genome reference for cultivated species of the human gut microbiota.</title>
        <authorList>
            <person name="Zou Y."/>
            <person name="Xue W."/>
            <person name="Luo G."/>
        </authorList>
    </citation>
    <scope>NUCLEOTIDE SEQUENCE [LARGE SCALE GENOMIC DNA]</scope>
    <source>
        <strain evidence="10 11">TF10-3AC</strain>
    </source>
</reference>
<dbReference type="InterPro" id="IPR039426">
    <property type="entry name" value="TonB-dep_rcpt-like"/>
</dbReference>
<dbReference type="InterPro" id="IPR023997">
    <property type="entry name" value="TonB-dep_OMP_SusC/RagA_CS"/>
</dbReference>
<dbReference type="Gene3D" id="2.40.170.20">
    <property type="entry name" value="TonB-dependent receptor, beta-barrel domain"/>
    <property type="match status" value="1"/>
</dbReference>
<dbReference type="Gene3D" id="2.60.40.1120">
    <property type="entry name" value="Carboxypeptidase-like, regulatory domain"/>
    <property type="match status" value="1"/>
</dbReference>
<feature type="signal peptide" evidence="8">
    <location>
        <begin position="1"/>
        <end position="34"/>
    </location>
</feature>
<dbReference type="InterPro" id="IPR037066">
    <property type="entry name" value="Plug_dom_sf"/>
</dbReference>
<organism evidence="10 11">
    <name type="scientific">Phocaeicola plebeius</name>
    <dbReference type="NCBI Taxonomy" id="310297"/>
    <lineage>
        <taxon>Bacteria</taxon>
        <taxon>Pseudomonadati</taxon>
        <taxon>Bacteroidota</taxon>
        <taxon>Bacteroidia</taxon>
        <taxon>Bacteroidales</taxon>
        <taxon>Bacteroidaceae</taxon>
        <taxon>Phocaeicola</taxon>
    </lineage>
</organism>
<keyword evidence="6 7" id="KW-0998">Cell outer membrane</keyword>
<evidence type="ECO:0000313" key="10">
    <source>
        <dbReference type="EMBL" id="RGK54690.1"/>
    </source>
</evidence>
<evidence type="ECO:0000313" key="11">
    <source>
        <dbReference type="Proteomes" id="UP000260862"/>
    </source>
</evidence>
<dbReference type="InterPro" id="IPR008969">
    <property type="entry name" value="CarboxyPept-like_regulatory"/>
</dbReference>
<dbReference type="InterPro" id="IPR036942">
    <property type="entry name" value="Beta-barrel_TonB_sf"/>
</dbReference>
<keyword evidence="4 7" id="KW-0812">Transmembrane</keyword>
<keyword evidence="5 7" id="KW-0472">Membrane</keyword>
<feature type="chain" id="PRO_5017796670" evidence="8">
    <location>
        <begin position="35"/>
        <end position="1055"/>
    </location>
</feature>
<dbReference type="InterPro" id="IPR018247">
    <property type="entry name" value="EF_Hand_1_Ca_BS"/>
</dbReference>
<proteinExistence type="inferred from homology"/>
<evidence type="ECO:0000256" key="6">
    <source>
        <dbReference type="ARBA" id="ARBA00023237"/>
    </source>
</evidence>
<evidence type="ECO:0000256" key="7">
    <source>
        <dbReference type="PROSITE-ProRule" id="PRU01360"/>
    </source>
</evidence>
<dbReference type="InterPro" id="IPR023996">
    <property type="entry name" value="TonB-dep_OMP_SusC/RagA"/>
</dbReference>
<dbReference type="Pfam" id="PF07715">
    <property type="entry name" value="Plug"/>
    <property type="match status" value="1"/>
</dbReference>
<dbReference type="Gene3D" id="2.170.130.10">
    <property type="entry name" value="TonB-dependent receptor, plug domain"/>
    <property type="match status" value="1"/>
</dbReference>
<keyword evidence="11" id="KW-1185">Reference proteome</keyword>
<name>A0A3E4MY48_9BACT</name>
<evidence type="ECO:0000256" key="3">
    <source>
        <dbReference type="ARBA" id="ARBA00022452"/>
    </source>
</evidence>
<dbReference type="NCBIfam" id="TIGR04056">
    <property type="entry name" value="OMP_RagA_SusC"/>
    <property type="match status" value="1"/>
</dbReference>
<dbReference type="AlphaFoldDB" id="A0A3E4MY48"/>
<dbReference type="PROSITE" id="PS52016">
    <property type="entry name" value="TONB_DEPENDENT_REC_3"/>
    <property type="match status" value="1"/>
</dbReference>
<dbReference type="InterPro" id="IPR012910">
    <property type="entry name" value="Plug_dom"/>
</dbReference>
<comment type="similarity">
    <text evidence="7">Belongs to the TonB-dependent receptor family.</text>
</comment>
<dbReference type="SUPFAM" id="SSF56935">
    <property type="entry name" value="Porins"/>
    <property type="match status" value="1"/>
</dbReference>
<evidence type="ECO:0000256" key="4">
    <source>
        <dbReference type="ARBA" id="ARBA00022692"/>
    </source>
</evidence>
<dbReference type="FunFam" id="2.170.130.10:FF:000003">
    <property type="entry name" value="SusC/RagA family TonB-linked outer membrane protein"/>
    <property type="match status" value="1"/>
</dbReference>
<dbReference type="FunFam" id="2.60.40.1120:FF:000003">
    <property type="entry name" value="Outer membrane protein Omp121"/>
    <property type="match status" value="1"/>
</dbReference>
<evidence type="ECO:0000256" key="8">
    <source>
        <dbReference type="SAM" id="SignalP"/>
    </source>
</evidence>
<feature type="domain" description="TonB-dependent receptor plug" evidence="9">
    <location>
        <begin position="131"/>
        <end position="236"/>
    </location>
</feature>
<comment type="subcellular location">
    <subcellularLocation>
        <location evidence="1 7">Cell outer membrane</location>
        <topology evidence="1 7">Multi-pass membrane protein</topology>
    </subcellularLocation>
</comment>
<dbReference type="GO" id="GO:0009279">
    <property type="term" value="C:cell outer membrane"/>
    <property type="evidence" value="ECO:0007669"/>
    <property type="project" value="UniProtKB-SubCell"/>
</dbReference>
<accession>A0A3E4MY48</accession>
<keyword evidence="8" id="KW-0732">Signal</keyword>
<comment type="caution">
    <text evidence="10">The sequence shown here is derived from an EMBL/GenBank/DDBJ whole genome shotgun (WGS) entry which is preliminary data.</text>
</comment>
<sequence>MNKKKNYIKSTALPMAMLLSAVAVSPLLGEKAYAAVEATQQQGNIKGTVVDSNGEPVIGANVIIEGTTIGTITDIDGVFMINAKPGQKLTISFIGYNSVTVPAKADMKVTLSDNSTMLGEVQVVAYGVQKKVSVTGAISSVGSEELMRTPVSSVTNVLGGQMTGLTTVQYSGEPGADAADILVRGKATFGDSSPLIQVDGVERSMTDIDPNEIESVTVLKDASATAVFGIRGANGVILITTKRGKEGKPKISFSTSASILQPTKMVEQANSYQYATFYNQLMKNDGQDEVFSPTIVEKFRTHSDPIRFPDTRWADYIMKSAALQSQHNMSVSGGTDKVRYFISAGAYTQDGLFNSFNLPYDVSYSYKRFNYRANFDINVTKSTLLSFNVAGNVDNNSKPHTSQGTSGMIKNMYYATPFSSPGIVDGKFITTATDYSDERLPFTGGNGMAYYGAGFDRVSNNKLTADLMLDQKLDFITKGLSVKLKGSYNSGFVVTKTGTGGAVATYTPVLQEDGSLAYRKAGENTDVSYSYSTGKSRDWYMEASLNYARSFGDHNVTALLLYNQSKQYYFGSSSSQYRDIPRGYVGLVGRVTYDWKNRYMAEFNIGYNGSENFAPERRFGTFPAGSVGWIMSEEKWFQPLKPWMTFLKLRASLGLVGNDKPSDLNLRFLYLADPYEVNNGSLPNRNGGYGYSFGIENSTVSLGARETAKNNADVGWETALKQNYGVDMNFFDDRLRTSVDYYREHRKDILLIDGTAPGLLGFTVPYANLGEVESWGWELSLNWNDKIGDNFRYWATFNLSYNQNEILEDKQAPQSYDYQYTKGHRIGARSQYVFFRYYDEQTPELYEQTFNRPYPEQIQTLRNGDAVYVDLNGDRKIDTNDMSYDYGYTDDPEYMAGLTLGFSWKNWEVSTQWTGAWNVSRMISDVFRQPFFSSADASQGGLLAYHLDNTWTEDNPSQSSKYPRATFVNRDNNYATSTLYEQDSKYLRLKTLQVAYNFNLPVMKKLGLNTFQLAFSGYNLWTLTPYLWGDPETRASNAPSYPLSKTYTLSLKLGF</sequence>
<keyword evidence="2 7" id="KW-0813">Transport</keyword>
<evidence type="ECO:0000259" key="9">
    <source>
        <dbReference type="Pfam" id="PF07715"/>
    </source>
</evidence>
<evidence type="ECO:0000256" key="5">
    <source>
        <dbReference type="ARBA" id="ARBA00023136"/>
    </source>
</evidence>
<dbReference type="Proteomes" id="UP000260862">
    <property type="component" value="Unassembled WGS sequence"/>
</dbReference>
<evidence type="ECO:0000256" key="2">
    <source>
        <dbReference type="ARBA" id="ARBA00022448"/>
    </source>
</evidence>
<dbReference type="RefSeq" id="WP_117673085.1">
    <property type="nucleotide sequence ID" value="NZ_CABOGR010000018.1"/>
</dbReference>
<dbReference type="EMBL" id="QSQT01000018">
    <property type="protein sequence ID" value="RGK54690.1"/>
    <property type="molecule type" value="Genomic_DNA"/>
</dbReference>
<dbReference type="Pfam" id="PF13715">
    <property type="entry name" value="CarbopepD_reg_2"/>
    <property type="match status" value="1"/>
</dbReference>
<evidence type="ECO:0000256" key="1">
    <source>
        <dbReference type="ARBA" id="ARBA00004571"/>
    </source>
</evidence>
<keyword evidence="10" id="KW-0675">Receptor</keyword>
<protein>
    <submittedName>
        <fullName evidence="10">TonB-dependent receptor</fullName>
    </submittedName>
</protein>
<gene>
    <name evidence="10" type="ORF">DXD04_10300</name>
</gene>
<keyword evidence="3 7" id="KW-1134">Transmembrane beta strand</keyword>
<dbReference type="SUPFAM" id="SSF49464">
    <property type="entry name" value="Carboxypeptidase regulatory domain-like"/>
    <property type="match status" value="1"/>
</dbReference>